<evidence type="ECO:0000256" key="13">
    <source>
        <dbReference type="SAM" id="SignalP"/>
    </source>
</evidence>
<dbReference type="Pfam" id="PF11548">
    <property type="entry name" value="Receptor_IA-2"/>
    <property type="match status" value="1"/>
</dbReference>
<dbReference type="Pfam" id="PF00102">
    <property type="entry name" value="Y_phosphatase"/>
    <property type="match status" value="1"/>
</dbReference>
<feature type="region of interest" description="Disordered" evidence="12">
    <location>
        <begin position="128"/>
        <end position="154"/>
    </location>
</feature>
<evidence type="ECO:0000313" key="17">
    <source>
        <dbReference type="RefSeq" id="XP_060539578.1"/>
    </source>
</evidence>
<dbReference type="PROSITE" id="PS50056">
    <property type="entry name" value="TYR_PHOSPHATASE_2"/>
    <property type="match status" value="1"/>
</dbReference>
<evidence type="ECO:0000259" key="14">
    <source>
        <dbReference type="PROSITE" id="PS50055"/>
    </source>
</evidence>
<evidence type="ECO:0000256" key="8">
    <source>
        <dbReference type="ARBA" id="ARBA00023170"/>
    </source>
</evidence>
<evidence type="ECO:0000256" key="4">
    <source>
        <dbReference type="ARBA" id="ARBA00022729"/>
    </source>
</evidence>
<dbReference type="InterPro" id="IPR000242">
    <property type="entry name" value="PTP_cat"/>
</dbReference>
<reference evidence="17" key="1">
    <citation type="submission" date="2025-08" db="UniProtKB">
        <authorList>
            <consortium name="RefSeq"/>
        </authorList>
    </citation>
    <scope>IDENTIFICATION</scope>
    <source>
        <tissue evidence="17">Blood</tissue>
    </source>
</reference>
<feature type="chain" id="PRO_5045588727" evidence="13">
    <location>
        <begin position="27"/>
        <end position="1064"/>
    </location>
</feature>
<dbReference type="PROSITE" id="PS00383">
    <property type="entry name" value="TYR_PHOSPHATASE_1"/>
    <property type="match status" value="1"/>
</dbReference>
<feature type="signal peptide" evidence="13">
    <location>
        <begin position="1"/>
        <end position="26"/>
    </location>
</feature>
<evidence type="ECO:0000256" key="9">
    <source>
        <dbReference type="ARBA" id="ARBA00023180"/>
    </source>
</evidence>
<gene>
    <name evidence="17" type="primary">PTPRN2</name>
</gene>
<dbReference type="Gene3D" id="3.90.190.10">
    <property type="entry name" value="Protein tyrosine phosphatase superfamily"/>
    <property type="match status" value="1"/>
</dbReference>
<feature type="domain" description="Tyrosine specific protein phosphatases" evidence="15">
    <location>
        <begin position="973"/>
        <end position="1045"/>
    </location>
</feature>
<keyword evidence="2" id="KW-0597">Phosphoprotein</keyword>
<evidence type="ECO:0000256" key="10">
    <source>
        <dbReference type="ARBA" id="ARBA00023329"/>
    </source>
</evidence>
<feature type="region of interest" description="Disordered" evidence="12">
    <location>
        <begin position="743"/>
        <end position="763"/>
    </location>
</feature>
<keyword evidence="9" id="KW-0325">Glycoprotein</keyword>
<feature type="region of interest" description="Disordered" evidence="12">
    <location>
        <begin position="389"/>
        <end position="423"/>
    </location>
</feature>
<dbReference type="PANTHER" id="PTHR46106:SF5">
    <property type="entry name" value="RECEPTOR-TYPE TYROSINE-PROTEIN PHOSPHATASE N2"/>
    <property type="match status" value="1"/>
</dbReference>
<evidence type="ECO:0000256" key="11">
    <source>
        <dbReference type="ARBA" id="ARBA00034103"/>
    </source>
</evidence>
<dbReference type="InterPro" id="IPR016130">
    <property type="entry name" value="Tyr_Pase_AS"/>
</dbReference>
<evidence type="ECO:0000256" key="3">
    <source>
        <dbReference type="ARBA" id="ARBA00022692"/>
    </source>
</evidence>
<dbReference type="InterPro" id="IPR038112">
    <property type="entry name" value="Receptor_IA-2_ectodomain_sf"/>
</dbReference>
<keyword evidence="8 17" id="KW-0675">Receptor</keyword>
<evidence type="ECO:0000256" key="7">
    <source>
        <dbReference type="ARBA" id="ARBA00023136"/>
    </source>
</evidence>
<dbReference type="GeneID" id="117654772"/>
<evidence type="ECO:0000313" key="16">
    <source>
        <dbReference type="Proteomes" id="UP001652622"/>
    </source>
</evidence>
<dbReference type="SMART" id="SM00194">
    <property type="entry name" value="PTPc"/>
    <property type="match status" value="1"/>
</dbReference>
<keyword evidence="5" id="KW-1133">Transmembrane helix</keyword>
<dbReference type="Gene3D" id="3.30.70.2470">
    <property type="entry name" value="Protein-tyrosine phosphatase receptor IA-2 ectodomain"/>
    <property type="match status" value="1"/>
</dbReference>
<protein>
    <submittedName>
        <fullName evidence="17">Receptor-type tyrosine-protein phosphatase N2 isoform X3</fullName>
    </submittedName>
</protein>
<evidence type="ECO:0000256" key="2">
    <source>
        <dbReference type="ARBA" id="ARBA00022553"/>
    </source>
</evidence>
<dbReference type="SMART" id="SM01305">
    <property type="entry name" value="RESP18"/>
    <property type="match status" value="1"/>
</dbReference>
<dbReference type="PANTHER" id="PTHR46106">
    <property type="entry name" value="IA-2 PROTEIN TYROSINE PHOSPHATASE, ISOFORM C"/>
    <property type="match status" value="1"/>
</dbReference>
<dbReference type="PRINTS" id="PR00700">
    <property type="entry name" value="PRTYPHPHTASE"/>
</dbReference>
<dbReference type="InterPro" id="IPR000387">
    <property type="entry name" value="Tyr_Pase_dom"/>
</dbReference>
<evidence type="ECO:0000256" key="1">
    <source>
        <dbReference type="ARBA" id="ARBA00004212"/>
    </source>
</evidence>
<keyword evidence="16" id="KW-1185">Reference proteome</keyword>
<dbReference type="InterPro" id="IPR029021">
    <property type="entry name" value="Prot-tyrosine_phosphatase-like"/>
</dbReference>
<dbReference type="SMART" id="SM00404">
    <property type="entry name" value="PTPc_motif"/>
    <property type="match status" value="1"/>
</dbReference>
<dbReference type="PROSITE" id="PS50055">
    <property type="entry name" value="TYR_PHOSPHATASE_PTP"/>
    <property type="match status" value="1"/>
</dbReference>
<accession>A0ABM3YTZ4</accession>
<evidence type="ECO:0000256" key="12">
    <source>
        <dbReference type="SAM" id="MobiDB-lite"/>
    </source>
</evidence>
<organism evidence="16 17">
    <name type="scientific">Pantherophis guttatus</name>
    <name type="common">Corn snake</name>
    <name type="synonym">Elaphe guttata</name>
    <dbReference type="NCBI Taxonomy" id="94885"/>
    <lineage>
        <taxon>Eukaryota</taxon>
        <taxon>Metazoa</taxon>
        <taxon>Chordata</taxon>
        <taxon>Craniata</taxon>
        <taxon>Vertebrata</taxon>
        <taxon>Euteleostomi</taxon>
        <taxon>Lepidosauria</taxon>
        <taxon>Squamata</taxon>
        <taxon>Bifurcata</taxon>
        <taxon>Unidentata</taxon>
        <taxon>Episquamata</taxon>
        <taxon>Toxicofera</taxon>
        <taxon>Serpentes</taxon>
        <taxon>Colubroidea</taxon>
        <taxon>Colubridae</taxon>
        <taxon>Colubrinae</taxon>
        <taxon>Pantherophis</taxon>
    </lineage>
</organism>
<evidence type="ECO:0000259" key="15">
    <source>
        <dbReference type="PROSITE" id="PS50056"/>
    </source>
</evidence>
<proteinExistence type="predicted"/>
<dbReference type="InterPro" id="IPR003595">
    <property type="entry name" value="Tyr_Pase_cat"/>
</dbReference>
<dbReference type="InterPro" id="IPR033522">
    <property type="entry name" value="IA-2/IA-2_beta"/>
</dbReference>
<dbReference type="SUPFAM" id="SSF52799">
    <property type="entry name" value="(Phosphotyrosine protein) phosphatases II"/>
    <property type="match status" value="1"/>
</dbReference>
<name>A0ABM3YTZ4_PANGU</name>
<keyword evidence="10" id="KW-0968">Cytoplasmic vesicle</keyword>
<dbReference type="RefSeq" id="XP_060539578.1">
    <property type="nucleotide sequence ID" value="XM_060683595.1"/>
</dbReference>
<comment type="subcellular location">
    <subcellularLocation>
        <location evidence="1">Cytoplasmic vesicle</location>
        <location evidence="1">Secretory vesicle membrane</location>
        <topology evidence="1">Single-pass type I membrane protein</topology>
    </subcellularLocation>
    <subcellularLocation>
        <location evidence="11">Synapse</location>
    </subcellularLocation>
</comment>
<evidence type="ECO:0000256" key="5">
    <source>
        <dbReference type="ARBA" id="ARBA00022989"/>
    </source>
</evidence>
<keyword evidence="4 13" id="KW-0732">Signal</keyword>
<keyword evidence="7" id="KW-0472">Membrane</keyword>
<keyword evidence="3" id="KW-0812">Transmembrane</keyword>
<sequence length="1064" mass="120011">MTMGSLGSRLPGRLLQQLLLLLLVARHRPLLRTGAGAAAAAEAKFGCLFEDDLCKTYEICVNDGVFGKCQRVPVIDVNKYEISPSALHRLKIVLEKLLHRGFTWHDDYTQHIIARELSDLPKTHDWHLETSSSKDLEDSTRISKQEPERNLEKDVDFASSPQQYLAYLDILSQSGVPNLYSTINANKSPFKVGNIPPRSMINYMMQNSKGKTPAMIYSVPVHSKYIESIPARTFSKSQMDIFQLKPEEQFDRKDLLMTLNAYITQKLSAKNLDGHSSVSRTKETSPYDNRVKPLHIDQFDGIISKEKLGGFEMKPQILQRPVSGLVSGSTQNDLKLSLTPIDEIFIQDVLRELRKHHVDVDKLSPLELDKMADIIAEAVQIVDTNGEKNNAAGKVEGERTATGPDTEGKNNYETGENEGFHVQDKGPWNIEAEVKSEEDNLDSKVPDFLSKNMVPENLSKSYLSKESFKTEMKKSDDLDLSSSSEEIKVGIENVKSETFSRELIAQKKAEFEPNSKELSELHQWIKNMWLQDESVYEATQEKIGEGLKLDAKSSKVEEYGYIMTEKDPLSEEKGLDLIKEVAGLLKLQMTAFADINMLGPAVTFKMYPNALDITTADVVRVAADNKSMLEKHTGLKILKIGMEKKNKLEHLPHHAQEEKDTTKFIILSLLSIACILGVLMTSGVIYCFRHGSHHKLKEKLTNLGSDPSSDATATYQELCRQRMAVKTSDCSEPLHASRINSISSQFSDGPIPSPSTRSSTSSWCEEPVQSNMDISTGHIILAYMEDHLKNKNRLEKEWEALCAYQAEPNATTNAHKEENVQKNRSQVIVAYDHCRICLKAENSHDNSDYINASPIMDHDPRNPAYIAAQGALPSTVTDFWQMVWENGCVVIVMLTPLTENGLKQCYHYWPDEGSNLYHIYEVNLVSEHIWCEDFLVRSFYLKNLQSNETRTVTQFHYLTWHDQQVPASTRSLLDFRRKINKCYKGRSCPIVVHCSDGAGRTGTYILIDMVLNKMAKGAKEIDIAATLEHLRDQRPGMVQTKEQFEFALTAVAEEVNAILKALPQ</sequence>
<feature type="domain" description="Tyrosine-protein phosphatase" evidence="14">
    <location>
        <begin position="794"/>
        <end position="1054"/>
    </location>
</feature>
<dbReference type="InterPro" id="IPR021613">
    <property type="entry name" value="Receptor_IA-2_dom"/>
</dbReference>
<keyword evidence="6" id="KW-0770">Synapse</keyword>
<dbReference type="Proteomes" id="UP001652622">
    <property type="component" value="Unplaced"/>
</dbReference>
<evidence type="ECO:0000256" key="6">
    <source>
        <dbReference type="ARBA" id="ARBA00023018"/>
    </source>
</evidence>